<organism evidence="5">
    <name type="scientific">Hydatigena taeniaeformis</name>
    <name type="common">Feline tapeworm</name>
    <name type="synonym">Taenia taeniaeformis</name>
    <dbReference type="NCBI Taxonomy" id="6205"/>
    <lineage>
        <taxon>Eukaryota</taxon>
        <taxon>Metazoa</taxon>
        <taxon>Spiralia</taxon>
        <taxon>Lophotrochozoa</taxon>
        <taxon>Platyhelminthes</taxon>
        <taxon>Cestoda</taxon>
        <taxon>Eucestoda</taxon>
        <taxon>Cyclophyllidea</taxon>
        <taxon>Taeniidae</taxon>
        <taxon>Hydatigera</taxon>
    </lineage>
</organism>
<evidence type="ECO:0000313" key="3">
    <source>
        <dbReference type="EMBL" id="VDM35311.1"/>
    </source>
</evidence>
<keyword evidence="1" id="KW-0472">Membrane</keyword>
<protein>
    <submittedName>
        <fullName evidence="5">Peptidase_M13_N domain-containing protein</fullName>
    </submittedName>
</protein>
<gene>
    <name evidence="3" type="ORF">TTAC_LOCUS10331</name>
</gene>
<dbReference type="Gene3D" id="1.10.1380.10">
    <property type="entry name" value="Neutral endopeptidase , domain2"/>
    <property type="match status" value="1"/>
</dbReference>
<dbReference type="WBParaSite" id="TTAC_0001034801-mRNA-1">
    <property type="protein sequence ID" value="TTAC_0001034801-mRNA-1"/>
    <property type="gene ID" value="TTAC_0001034801"/>
</dbReference>
<dbReference type="PANTHER" id="PTHR11733">
    <property type="entry name" value="ZINC METALLOPROTEASE FAMILY M13 NEPRILYSIN-RELATED"/>
    <property type="match status" value="1"/>
</dbReference>
<evidence type="ECO:0000313" key="5">
    <source>
        <dbReference type="WBParaSite" id="TTAC_0001034801-mRNA-1"/>
    </source>
</evidence>
<evidence type="ECO:0000259" key="2">
    <source>
        <dbReference type="Pfam" id="PF05649"/>
    </source>
</evidence>
<dbReference type="AlphaFoldDB" id="A0A0R3X9X1"/>
<dbReference type="InterPro" id="IPR000718">
    <property type="entry name" value="Peptidase_M13"/>
</dbReference>
<evidence type="ECO:0000256" key="1">
    <source>
        <dbReference type="SAM" id="Phobius"/>
    </source>
</evidence>
<name>A0A0R3X9X1_HYDTA</name>
<dbReference type="STRING" id="6205.A0A0R3X9X1"/>
<dbReference type="Gene3D" id="3.40.390.10">
    <property type="entry name" value="Collagenase (Catalytic Domain)"/>
    <property type="match status" value="1"/>
</dbReference>
<dbReference type="InterPro" id="IPR008753">
    <property type="entry name" value="Peptidase_M13_N"/>
</dbReference>
<dbReference type="GO" id="GO:0005886">
    <property type="term" value="C:plasma membrane"/>
    <property type="evidence" value="ECO:0007669"/>
    <property type="project" value="TreeGrafter"/>
</dbReference>
<evidence type="ECO:0000313" key="4">
    <source>
        <dbReference type="Proteomes" id="UP000274429"/>
    </source>
</evidence>
<dbReference type="PROSITE" id="PS51885">
    <property type="entry name" value="NEPRILYSIN"/>
    <property type="match status" value="1"/>
</dbReference>
<dbReference type="InterPro" id="IPR042089">
    <property type="entry name" value="Peptidase_M13_dom_2"/>
</dbReference>
<dbReference type="Pfam" id="PF05649">
    <property type="entry name" value="Peptidase_M13_N"/>
    <property type="match status" value="1"/>
</dbReference>
<dbReference type="GO" id="GO:0016485">
    <property type="term" value="P:protein processing"/>
    <property type="evidence" value="ECO:0007669"/>
    <property type="project" value="TreeGrafter"/>
</dbReference>
<feature type="transmembrane region" description="Helical" evidence="1">
    <location>
        <begin position="151"/>
        <end position="172"/>
    </location>
</feature>
<accession>A0A0R3X9X1</accession>
<proteinExistence type="predicted"/>
<dbReference type="EMBL" id="UYWX01021562">
    <property type="protein sequence ID" value="VDM35311.1"/>
    <property type="molecule type" value="Genomic_DNA"/>
</dbReference>
<keyword evidence="1" id="KW-1133">Transmembrane helix</keyword>
<dbReference type="SUPFAM" id="SSF55486">
    <property type="entry name" value="Metalloproteases ('zincins'), catalytic domain"/>
    <property type="match status" value="1"/>
</dbReference>
<dbReference type="PANTHER" id="PTHR11733:SF167">
    <property type="entry name" value="FI17812P1-RELATED"/>
    <property type="match status" value="1"/>
</dbReference>
<dbReference type="GO" id="GO:0004222">
    <property type="term" value="F:metalloendopeptidase activity"/>
    <property type="evidence" value="ECO:0007669"/>
    <property type="project" value="InterPro"/>
</dbReference>
<reference evidence="5" key="1">
    <citation type="submission" date="2017-02" db="UniProtKB">
        <authorList>
            <consortium name="WormBaseParasite"/>
        </authorList>
    </citation>
    <scope>IDENTIFICATION</scope>
</reference>
<keyword evidence="1" id="KW-0812">Transmembrane</keyword>
<keyword evidence="4" id="KW-1185">Reference proteome</keyword>
<dbReference type="Proteomes" id="UP000274429">
    <property type="component" value="Unassembled WGS sequence"/>
</dbReference>
<dbReference type="OrthoDB" id="6475849at2759"/>
<dbReference type="InterPro" id="IPR024079">
    <property type="entry name" value="MetalloPept_cat_dom_sf"/>
</dbReference>
<reference evidence="3 4" key="2">
    <citation type="submission" date="2018-11" db="EMBL/GenBank/DDBJ databases">
        <authorList>
            <consortium name="Pathogen Informatics"/>
        </authorList>
    </citation>
    <scope>NUCLEOTIDE SEQUENCE [LARGE SCALE GENOMIC DNA]</scope>
</reference>
<feature type="domain" description="Peptidase M13 N-terminal" evidence="2">
    <location>
        <begin position="202"/>
        <end position="449"/>
    </location>
</feature>
<sequence>MKQEIEMESRDTYKYSTDSEELPLNAALDTNRLLVGGPCSSKGCHLSSVTSTNQQSGSAYDPVADAPDIGNAQRLALGAPVQSAKGTSQPPLPPVPLEGLFGLSDSLKNMNNSMMLTTSPDVNECPTPHIRHGGGLVVNGKRLTACTWREFLLIILCVILTTLLIIILFLYFGTPKDDICQTVECVETAYKILSGMNQSVEPCEDFYSYACGGWIEKHHIPPGTNSWTVFSELAQTAEYFAKELLEKEATPNDSRGLQLAKTYFASCINEQAVNNLGLTPIKSMLSHLFGGWRLLSNHTLGGRSDSPQTDPFITGKYDLTELIQTFLRFGHGDVTFQVVQHFKEFMRTYAEMLGVPKSELSAMDRIYELETLMAQNMEPRARQSIETNFFKLNMTELQKFCPVVRHHLFTIEWKRLFNGLFSAVNYSITDLETVIIGDYPFFEKRCKVYAEYMASTEKIK</sequence>